<sequence length="362" mass="40574">MGKANRSFVQPIKATKEKFSSGDDELDRAREDQDQHSEIGITSTKSVLIAGDNLAEIKSKVNLEFGSIADPELGFRERDQDCNPEQTGIGNKGHQNQKRAKSIDIKDEEIYTVSTSVKLDEFKSQKKMTIIKFKFRPGEGGVQPATSIVPNKCRRSTSPQLPEWLLRPPSLRTEANFETAPRPESRRDRGAPRPTREFHDFSAVGLFKVLTERALLLKLFAAHERCTPSSAVYSAPPTTTWLTEDVRSRIIKFTKFRSDPVIKETQHQKVVAFLTQRAPVVVPLSLLYASFARRDNAGPAAASLTQSLHAAVAKPAFYIDAIRRRYEIYESNGVGRRETCTEASAETRQLNQLKCIDVGRRA</sequence>
<name>A0A4C1ZEM0_EUMVA</name>
<keyword evidence="3" id="KW-1185">Reference proteome</keyword>
<organism evidence="2 3">
    <name type="scientific">Eumeta variegata</name>
    <name type="common">Bagworm moth</name>
    <name type="synonym">Eumeta japonica</name>
    <dbReference type="NCBI Taxonomy" id="151549"/>
    <lineage>
        <taxon>Eukaryota</taxon>
        <taxon>Metazoa</taxon>
        <taxon>Ecdysozoa</taxon>
        <taxon>Arthropoda</taxon>
        <taxon>Hexapoda</taxon>
        <taxon>Insecta</taxon>
        <taxon>Pterygota</taxon>
        <taxon>Neoptera</taxon>
        <taxon>Endopterygota</taxon>
        <taxon>Lepidoptera</taxon>
        <taxon>Glossata</taxon>
        <taxon>Ditrysia</taxon>
        <taxon>Tineoidea</taxon>
        <taxon>Psychidae</taxon>
        <taxon>Oiketicinae</taxon>
        <taxon>Eumeta</taxon>
    </lineage>
</organism>
<feature type="region of interest" description="Disordered" evidence="1">
    <location>
        <begin position="144"/>
        <end position="196"/>
    </location>
</feature>
<evidence type="ECO:0000313" key="2">
    <source>
        <dbReference type="EMBL" id="GBP85593.1"/>
    </source>
</evidence>
<proteinExistence type="predicted"/>
<evidence type="ECO:0000256" key="1">
    <source>
        <dbReference type="SAM" id="MobiDB-lite"/>
    </source>
</evidence>
<reference evidence="2 3" key="1">
    <citation type="journal article" date="2019" name="Commun. Biol.">
        <title>The bagworm genome reveals a unique fibroin gene that provides high tensile strength.</title>
        <authorList>
            <person name="Kono N."/>
            <person name="Nakamura H."/>
            <person name="Ohtoshi R."/>
            <person name="Tomita M."/>
            <person name="Numata K."/>
            <person name="Arakawa K."/>
        </authorList>
    </citation>
    <scope>NUCLEOTIDE SEQUENCE [LARGE SCALE GENOMIC DNA]</scope>
</reference>
<evidence type="ECO:0000313" key="3">
    <source>
        <dbReference type="Proteomes" id="UP000299102"/>
    </source>
</evidence>
<gene>
    <name evidence="2" type="ORF">EVAR_50567_1</name>
</gene>
<feature type="compositionally biased region" description="Basic and acidic residues" evidence="1">
    <location>
        <begin position="14"/>
        <end position="37"/>
    </location>
</feature>
<comment type="caution">
    <text evidence="2">The sequence shown here is derived from an EMBL/GenBank/DDBJ whole genome shotgun (WGS) entry which is preliminary data.</text>
</comment>
<dbReference type="AlphaFoldDB" id="A0A4C1ZEM0"/>
<protein>
    <submittedName>
        <fullName evidence="2">Uncharacterized protein</fullName>
    </submittedName>
</protein>
<accession>A0A4C1ZEM0</accession>
<dbReference type="Proteomes" id="UP000299102">
    <property type="component" value="Unassembled WGS sequence"/>
</dbReference>
<feature type="compositionally biased region" description="Basic and acidic residues" evidence="1">
    <location>
        <begin position="181"/>
        <end position="196"/>
    </location>
</feature>
<feature type="region of interest" description="Disordered" evidence="1">
    <location>
        <begin position="1"/>
        <end position="39"/>
    </location>
</feature>
<feature type="region of interest" description="Disordered" evidence="1">
    <location>
        <begin position="74"/>
        <end position="101"/>
    </location>
</feature>
<dbReference type="EMBL" id="BGZK01001747">
    <property type="protein sequence ID" value="GBP85593.1"/>
    <property type="molecule type" value="Genomic_DNA"/>
</dbReference>